<gene>
    <name evidence="2" type="ORF">Y5W_03373</name>
</gene>
<dbReference type="PROSITE" id="PS51257">
    <property type="entry name" value="PROKAR_LIPOPROTEIN"/>
    <property type="match status" value="1"/>
</dbReference>
<reference evidence="2 3" key="1">
    <citation type="submission" date="2012-09" db="EMBL/GenBank/DDBJ databases">
        <title>Genome Sequence of alkane-degrading Bacterium Alcanivorax sp. 521-1.</title>
        <authorList>
            <person name="Lai Q."/>
            <person name="Shao Z."/>
        </authorList>
    </citation>
    <scope>NUCLEOTIDE SEQUENCE [LARGE SCALE GENOMIC DNA]</scope>
    <source>
        <strain evidence="2 3">521-1</strain>
    </source>
</reference>
<comment type="caution">
    <text evidence="2">The sequence shown here is derived from an EMBL/GenBank/DDBJ whole genome shotgun (WGS) entry which is preliminary data.</text>
</comment>
<feature type="chain" id="PRO_5046658337" description="Lipoprotein" evidence="1">
    <location>
        <begin position="22"/>
        <end position="83"/>
    </location>
</feature>
<evidence type="ECO:0000313" key="2">
    <source>
        <dbReference type="EMBL" id="MBF5058079.1"/>
    </source>
</evidence>
<name>A0ABS0AVC0_9GAMM</name>
<feature type="signal peptide" evidence="1">
    <location>
        <begin position="1"/>
        <end position="21"/>
    </location>
</feature>
<keyword evidence="3" id="KW-1185">Reference proteome</keyword>
<evidence type="ECO:0000256" key="1">
    <source>
        <dbReference type="SAM" id="SignalP"/>
    </source>
</evidence>
<keyword evidence="1" id="KW-0732">Signal</keyword>
<dbReference type="EMBL" id="ARXX01000073">
    <property type="protein sequence ID" value="MBF5058079.1"/>
    <property type="molecule type" value="Genomic_DNA"/>
</dbReference>
<accession>A0ABS0AVC0</accession>
<dbReference type="Proteomes" id="UP000662703">
    <property type="component" value="Unassembled WGS sequence"/>
</dbReference>
<organism evidence="2 3">
    <name type="scientific">Alloalcanivorax profundimaris</name>
    <dbReference type="NCBI Taxonomy" id="2735259"/>
    <lineage>
        <taxon>Bacteria</taxon>
        <taxon>Pseudomonadati</taxon>
        <taxon>Pseudomonadota</taxon>
        <taxon>Gammaproteobacteria</taxon>
        <taxon>Oceanospirillales</taxon>
        <taxon>Alcanivoracaceae</taxon>
        <taxon>Alloalcanivorax</taxon>
    </lineage>
</organism>
<evidence type="ECO:0000313" key="3">
    <source>
        <dbReference type="Proteomes" id="UP000662703"/>
    </source>
</evidence>
<dbReference type="RefSeq" id="WP_194866142.1">
    <property type="nucleotide sequence ID" value="NZ_ARXX01000073.1"/>
</dbReference>
<sequence>MLRSIALLGGLAALATGCAQQAVAPPAGANLCPEPRPQACTMEYRPAIGYDKNGKKVGKFGNACHACGQDGVYYTLPEDGETR</sequence>
<evidence type="ECO:0008006" key="4">
    <source>
        <dbReference type="Google" id="ProtNLM"/>
    </source>
</evidence>
<proteinExistence type="predicted"/>
<protein>
    <recommendedName>
        <fullName evidence="4">Lipoprotein</fullName>
    </recommendedName>
</protein>